<protein>
    <submittedName>
        <fullName evidence="2">Uncharacterized protein</fullName>
    </submittedName>
</protein>
<name>A0A4R7TET6_9ACTN</name>
<feature type="compositionally biased region" description="Polar residues" evidence="1">
    <location>
        <begin position="33"/>
        <end position="55"/>
    </location>
</feature>
<proteinExistence type="predicted"/>
<evidence type="ECO:0000256" key="1">
    <source>
        <dbReference type="SAM" id="MobiDB-lite"/>
    </source>
</evidence>
<sequence>MIILAIVVGVLLLGGNVLGYLLRDDFFGDDEPTSTATASTPVENPISGPTDNSSPAADAPRLANAVVMTKKFLGYLNTNNQKAASAMGCEGSKQLLPTAISLVVDESTNLTAGTATVEEPGTSAYPMRMDLVTISGTVKYRPTNGWVRIQDVPGEPLCVRMFQTP</sequence>
<evidence type="ECO:0000313" key="2">
    <source>
        <dbReference type="EMBL" id="TDU89907.1"/>
    </source>
</evidence>
<evidence type="ECO:0000313" key="3">
    <source>
        <dbReference type="Proteomes" id="UP000295151"/>
    </source>
</evidence>
<keyword evidence="3" id="KW-1185">Reference proteome</keyword>
<accession>A0A4R7TET6</accession>
<feature type="region of interest" description="Disordered" evidence="1">
    <location>
        <begin position="32"/>
        <end position="58"/>
    </location>
</feature>
<reference evidence="2 3" key="1">
    <citation type="submission" date="2019-03" db="EMBL/GenBank/DDBJ databases">
        <title>Genomic Encyclopedia of Type Strains, Phase III (KMG-III): the genomes of soil and plant-associated and newly described type strains.</title>
        <authorList>
            <person name="Whitman W."/>
        </authorList>
    </citation>
    <scope>NUCLEOTIDE SEQUENCE [LARGE SCALE GENOMIC DNA]</scope>
    <source>
        <strain evidence="2 3">VKM Ac-2575</strain>
    </source>
</reference>
<comment type="caution">
    <text evidence="2">The sequence shown here is derived from an EMBL/GenBank/DDBJ whole genome shotgun (WGS) entry which is preliminary data.</text>
</comment>
<dbReference type="Proteomes" id="UP000295151">
    <property type="component" value="Unassembled WGS sequence"/>
</dbReference>
<dbReference type="AlphaFoldDB" id="A0A4R7TET6"/>
<dbReference type="EMBL" id="SOCE01000001">
    <property type="protein sequence ID" value="TDU89907.1"/>
    <property type="molecule type" value="Genomic_DNA"/>
</dbReference>
<organism evidence="2 3">
    <name type="scientific">Kribbella voronezhensis</name>
    <dbReference type="NCBI Taxonomy" id="2512212"/>
    <lineage>
        <taxon>Bacteria</taxon>
        <taxon>Bacillati</taxon>
        <taxon>Actinomycetota</taxon>
        <taxon>Actinomycetes</taxon>
        <taxon>Propionibacteriales</taxon>
        <taxon>Kribbellaceae</taxon>
        <taxon>Kribbella</taxon>
    </lineage>
</organism>
<gene>
    <name evidence="2" type="ORF">EV138_3487</name>
</gene>